<reference evidence="3" key="1">
    <citation type="submission" date="2017-09" db="EMBL/GenBank/DDBJ databases">
        <title>Depth-based differentiation of microbial function through sediment-hosted aquifers and enrichment of novel symbionts in the deep terrestrial subsurface.</title>
        <authorList>
            <person name="Probst A.J."/>
            <person name="Ladd B."/>
            <person name="Jarett J.K."/>
            <person name="Geller-Mcgrath D.E."/>
            <person name="Sieber C.M.K."/>
            <person name="Emerson J.B."/>
            <person name="Anantharaman K."/>
            <person name="Thomas B.C."/>
            <person name="Malmstrom R."/>
            <person name="Stieglmeier M."/>
            <person name="Klingl A."/>
            <person name="Woyke T."/>
            <person name="Ryan C.M."/>
            <person name="Banfield J.F."/>
        </authorList>
    </citation>
    <scope>NUCLEOTIDE SEQUENCE [LARGE SCALE GENOMIC DNA]</scope>
</reference>
<dbReference type="InterPro" id="IPR004563">
    <property type="entry name" value="Apolipo_AcylTrfase"/>
</dbReference>
<dbReference type="PANTHER" id="PTHR38686:SF1">
    <property type="entry name" value="APOLIPOPROTEIN N-ACYLTRANSFERASE"/>
    <property type="match status" value="1"/>
</dbReference>
<dbReference type="AlphaFoldDB" id="A0A2M8FEH0"/>
<gene>
    <name evidence="2" type="ORF">CO026_02545</name>
</gene>
<dbReference type="Proteomes" id="UP000230391">
    <property type="component" value="Unassembled WGS sequence"/>
</dbReference>
<feature type="transmembrane region" description="Helical" evidence="1">
    <location>
        <begin position="218"/>
        <end position="237"/>
    </location>
</feature>
<dbReference type="PANTHER" id="PTHR38686">
    <property type="entry name" value="APOLIPOPROTEIN N-ACYLTRANSFERASE"/>
    <property type="match status" value="1"/>
</dbReference>
<dbReference type="InterPro" id="IPR036526">
    <property type="entry name" value="C-N_Hydrolase_sf"/>
</dbReference>
<dbReference type="GO" id="GO:0042158">
    <property type="term" value="P:lipoprotein biosynthetic process"/>
    <property type="evidence" value="ECO:0007669"/>
    <property type="project" value="InterPro"/>
</dbReference>
<dbReference type="GO" id="GO:0016020">
    <property type="term" value="C:membrane"/>
    <property type="evidence" value="ECO:0007669"/>
    <property type="project" value="InterPro"/>
</dbReference>
<evidence type="ECO:0000313" key="3">
    <source>
        <dbReference type="Proteomes" id="UP000230391"/>
    </source>
</evidence>
<keyword evidence="1" id="KW-0812">Transmembrane</keyword>
<evidence type="ECO:0000313" key="2">
    <source>
        <dbReference type="EMBL" id="PJC56034.1"/>
    </source>
</evidence>
<dbReference type="GO" id="GO:0016410">
    <property type="term" value="F:N-acyltransferase activity"/>
    <property type="evidence" value="ECO:0007669"/>
    <property type="project" value="InterPro"/>
</dbReference>
<proteinExistence type="predicted"/>
<feature type="transmembrane region" description="Helical" evidence="1">
    <location>
        <begin position="20"/>
        <end position="48"/>
    </location>
</feature>
<keyword evidence="1" id="KW-0472">Membrane</keyword>
<evidence type="ECO:0008006" key="4">
    <source>
        <dbReference type="Google" id="ProtNLM"/>
    </source>
</evidence>
<dbReference type="SUPFAM" id="SSF56317">
    <property type="entry name" value="Carbon-nitrogen hydrolase"/>
    <property type="match status" value="1"/>
</dbReference>
<comment type="caution">
    <text evidence="2">The sequence shown here is derived from an EMBL/GenBank/DDBJ whole genome shotgun (WGS) entry which is preliminary data.</text>
</comment>
<keyword evidence="1" id="KW-1133">Transmembrane helix</keyword>
<feature type="transmembrane region" description="Helical" evidence="1">
    <location>
        <begin position="60"/>
        <end position="85"/>
    </location>
</feature>
<dbReference type="Gene3D" id="3.60.110.10">
    <property type="entry name" value="Carbon-nitrogen hydrolase"/>
    <property type="match status" value="1"/>
</dbReference>
<feature type="transmembrane region" description="Helical" evidence="1">
    <location>
        <begin position="97"/>
        <end position="123"/>
    </location>
</feature>
<evidence type="ECO:0000256" key="1">
    <source>
        <dbReference type="SAM" id="Phobius"/>
    </source>
</evidence>
<dbReference type="EMBL" id="PFRD01000090">
    <property type="protein sequence ID" value="PJC56034.1"/>
    <property type="molecule type" value="Genomic_DNA"/>
</dbReference>
<protein>
    <recommendedName>
        <fullName evidence="4">Apolipoprotein N-acyltransferase</fullName>
    </recommendedName>
</protein>
<feature type="transmembrane region" description="Helical" evidence="1">
    <location>
        <begin position="135"/>
        <end position="158"/>
    </location>
</feature>
<sequence>MIETFNLKNKYPVSVCLAEGILAGLCLGMGFVIPILWPLGLGGIILCLDLIKRNPNFYKVFFFVLVVWFIKSAVALSFFLATYPITWTGLQNPLWQIIAITFYWLTGSLWLGLGGLVFVGLVLVTKKKYFYPSWLWVVSLPLFWLLGELAGAWFFSFFTSGPDSLLQTYFSIGMVGYLLANSSFGILMAGLAGVYGLTIIFVFLAATTIELFYKNKKSLFFILPTLLIIFYSNWNYFISKTVLNEKPITIFSINTKFDSSFLGKYGGQEEKHQTINKAVEKGLTYNPDYILLPEDSRYLNYNYSGIYSQVVMSHFQFTHPGTKTILIDSGRVDKEDGTAILRANIFDSRSGKLYLFDKQYLVPQGEFLPYFYGGVLRLFGLGKAVDNLSHKISYRRGPLLQTADIPDYLPGILFCFESIRPDGVRSLVKERKMPFVAHPISHAWFHSSKILWQQQDMMLRIQARWQGVPIVSAGNMMQGKLYLPSGQIDNGEVIENGDGWNITRFEF</sequence>
<accession>A0A2M8FEH0</accession>
<feature type="transmembrane region" description="Helical" evidence="1">
    <location>
        <begin position="178"/>
        <end position="206"/>
    </location>
</feature>
<organism evidence="2 3">
    <name type="scientific">Candidatus Kaiserbacteria bacterium CG_4_9_14_0_2_um_filter_41_32</name>
    <dbReference type="NCBI Taxonomy" id="1974601"/>
    <lineage>
        <taxon>Bacteria</taxon>
        <taxon>Candidatus Kaiseribacteriota</taxon>
    </lineage>
</organism>
<name>A0A2M8FEH0_9BACT</name>